<dbReference type="SUPFAM" id="SSF161098">
    <property type="entry name" value="MetI-like"/>
    <property type="match status" value="1"/>
</dbReference>
<gene>
    <name evidence="9" type="ORF">ACFSE1_05310</name>
</gene>
<keyword evidence="5 7" id="KW-1133">Transmembrane helix</keyword>
<keyword evidence="6 7" id="KW-0472">Membrane</keyword>
<keyword evidence="3" id="KW-1003">Cell membrane</keyword>
<evidence type="ECO:0000259" key="8">
    <source>
        <dbReference type="PROSITE" id="PS50928"/>
    </source>
</evidence>
<feature type="transmembrane region" description="Helical" evidence="7">
    <location>
        <begin position="160"/>
        <end position="179"/>
    </location>
</feature>
<dbReference type="CDD" id="cd06261">
    <property type="entry name" value="TM_PBP2"/>
    <property type="match status" value="1"/>
</dbReference>
<evidence type="ECO:0000313" key="10">
    <source>
        <dbReference type="Proteomes" id="UP001597322"/>
    </source>
</evidence>
<evidence type="ECO:0000256" key="6">
    <source>
        <dbReference type="ARBA" id="ARBA00023136"/>
    </source>
</evidence>
<dbReference type="PROSITE" id="PS50928">
    <property type="entry name" value="ABC_TM1"/>
    <property type="match status" value="1"/>
</dbReference>
<feature type="transmembrane region" description="Helical" evidence="7">
    <location>
        <begin position="114"/>
        <end position="139"/>
    </location>
</feature>
<reference evidence="10" key="1">
    <citation type="journal article" date="2019" name="Int. J. Syst. Evol. Microbiol.">
        <title>The Global Catalogue of Microorganisms (GCM) 10K type strain sequencing project: providing services to taxonomists for standard genome sequencing and annotation.</title>
        <authorList>
            <consortium name="The Broad Institute Genomics Platform"/>
            <consortium name="The Broad Institute Genome Sequencing Center for Infectious Disease"/>
            <person name="Wu L."/>
            <person name="Ma J."/>
        </authorList>
    </citation>
    <scope>NUCLEOTIDE SEQUENCE [LARGE SCALE GENOMIC DNA]</scope>
    <source>
        <strain evidence="10">CG52</strain>
    </source>
</reference>
<comment type="subcellular location">
    <subcellularLocation>
        <location evidence="1 7">Cell membrane</location>
        <topology evidence="1 7">Multi-pass membrane protein</topology>
    </subcellularLocation>
</comment>
<feature type="domain" description="ABC transmembrane type-1" evidence="8">
    <location>
        <begin position="112"/>
        <end position="319"/>
    </location>
</feature>
<feature type="transmembrane region" description="Helical" evidence="7">
    <location>
        <begin position="302"/>
        <end position="326"/>
    </location>
</feature>
<protein>
    <submittedName>
        <fullName evidence="9">ABC transporter permease</fullName>
    </submittedName>
</protein>
<evidence type="ECO:0000256" key="2">
    <source>
        <dbReference type="ARBA" id="ARBA00022448"/>
    </source>
</evidence>
<keyword evidence="10" id="KW-1185">Reference proteome</keyword>
<evidence type="ECO:0000256" key="7">
    <source>
        <dbReference type="RuleBase" id="RU363032"/>
    </source>
</evidence>
<dbReference type="InterPro" id="IPR000515">
    <property type="entry name" value="MetI-like"/>
</dbReference>
<feature type="transmembrane region" description="Helical" evidence="7">
    <location>
        <begin position="21"/>
        <end position="43"/>
    </location>
</feature>
<evidence type="ECO:0000256" key="1">
    <source>
        <dbReference type="ARBA" id="ARBA00004651"/>
    </source>
</evidence>
<comment type="caution">
    <text evidence="9">The sequence shown here is derived from an EMBL/GenBank/DDBJ whole genome shotgun (WGS) entry which is preliminary data.</text>
</comment>
<keyword evidence="4 7" id="KW-0812">Transmembrane</keyword>
<evidence type="ECO:0000256" key="3">
    <source>
        <dbReference type="ARBA" id="ARBA00022475"/>
    </source>
</evidence>
<proteinExistence type="inferred from homology"/>
<dbReference type="InterPro" id="IPR035906">
    <property type="entry name" value="MetI-like_sf"/>
</dbReference>
<dbReference type="RefSeq" id="WP_377397445.1">
    <property type="nucleotide sequence ID" value="NZ_JBHUEQ010000006.1"/>
</dbReference>
<name>A0ABW4M0C0_9HYPH</name>
<comment type="similarity">
    <text evidence="7">Belongs to the binding-protein-dependent transport system permease family.</text>
</comment>
<dbReference type="EMBL" id="JBHUEQ010000006">
    <property type="protein sequence ID" value="MFD1744875.1"/>
    <property type="molecule type" value="Genomic_DNA"/>
</dbReference>
<dbReference type="Proteomes" id="UP001597322">
    <property type="component" value="Unassembled WGS sequence"/>
</dbReference>
<evidence type="ECO:0000256" key="4">
    <source>
        <dbReference type="ARBA" id="ARBA00022692"/>
    </source>
</evidence>
<sequence>MNSLVLRIKLRRRDLAIVAGRRLAFLLPLLVLVTLGVFGLAAISPFDPLDAYTGGRAGELSVTQQAQLTAQLRLDLPWYEAWFEWIRDIARGDLGISRAYHQPVVQVLEDRLPWTLLLGSAGFALSVALSLGLGVWAGLRPRGAVDTLISTLSVTMQATPPFVVALAALAIFALTLNWVPTGGLTYPGQPITFASTVIHLLMPGFVLALTQMPWLVLSLRESIAEAITSDAVRGARLRGIPPRRIVWRHVLPIALPPFVALVGARLSELIAGSVLIETIFAWPGLGTALVRSAQSLDFPLLTFLTVAATALVLIGNLLADLVFVILDPRVDADA</sequence>
<dbReference type="Pfam" id="PF00528">
    <property type="entry name" value="BPD_transp_1"/>
    <property type="match status" value="1"/>
</dbReference>
<feature type="transmembrane region" description="Helical" evidence="7">
    <location>
        <begin position="245"/>
        <end position="264"/>
    </location>
</feature>
<dbReference type="PANTHER" id="PTHR43163:SF9">
    <property type="entry name" value="ABC TRANSPORTER PERMEASE PROTEIN"/>
    <property type="match status" value="1"/>
</dbReference>
<feature type="transmembrane region" description="Helical" evidence="7">
    <location>
        <begin position="191"/>
        <end position="210"/>
    </location>
</feature>
<keyword evidence="2 7" id="KW-0813">Transport</keyword>
<feature type="transmembrane region" description="Helical" evidence="7">
    <location>
        <begin position="270"/>
        <end position="290"/>
    </location>
</feature>
<organism evidence="9 10">
    <name type="scientific">Rhizobium helianthi</name>
    <dbReference type="NCBI Taxonomy" id="1132695"/>
    <lineage>
        <taxon>Bacteria</taxon>
        <taxon>Pseudomonadati</taxon>
        <taxon>Pseudomonadota</taxon>
        <taxon>Alphaproteobacteria</taxon>
        <taxon>Hyphomicrobiales</taxon>
        <taxon>Rhizobiaceae</taxon>
        <taxon>Rhizobium/Agrobacterium group</taxon>
        <taxon>Rhizobium</taxon>
    </lineage>
</organism>
<evidence type="ECO:0000256" key="5">
    <source>
        <dbReference type="ARBA" id="ARBA00022989"/>
    </source>
</evidence>
<accession>A0ABW4M0C0</accession>
<evidence type="ECO:0000313" key="9">
    <source>
        <dbReference type="EMBL" id="MFD1744875.1"/>
    </source>
</evidence>
<dbReference type="Gene3D" id="1.10.3720.10">
    <property type="entry name" value="MetI-like"/>
    <property type="match status" value="1"/>
</dbReference>
<dbReference type="PANTHER" id="PTHR43163">
    <property type="entry name" value="DIPEPTIDE TRANSPORT SYSTEM PERMEASE PROTEIN DPPB-RELATED"/>
    <property type="match status" value="1"/>
</dbReference>